<keyword evidence="2" id="KW-0862">Zinc</keyword>
<evidence type="ECO:0000313" key="4">
    <source>
        <dbReference type="Proteomes" id="UP000732105"/>
    </source>
</evidence>
<evidence type="ECO:0000313" key="3">
    <source>
        <dbReference type="EMBL" id="NOU59871.1"/>
    </source>
</evidence>
<dbReference type="RefSeq" id="WP_171595143.1">
    <property type="nucleotide sequence ID" value="NZ_RZNH01000011.1"/>
</dbReference>
<keyword evidence="4" id="KW-1185">Reference proteome</keyword>
<evidence type="ECO:0008006" key="5">
    <source>
        <dbReference type="Google" id="ProtNLM"/>
    </source>
</evidence>
<comment type="caution">
    <text evidence="3">The sequence shown here is derived from an EMBL/GenBank/DDBJ whole genome shotgun (WGS) entry which is preliminary data.</text>
</comment>
<sequence length="594" mass="69285">MQLKNRTVMEKRKSEQYLLPLQRKETEKGKYDLYPSLKIEDGKIEVGYKKLVQELKHEKCIIIDGYVGVFYYEMKDQINTEFEKLGKKVQWTDVSECMKPESKIDELIEPFLGGDNPIFGTRASISLHDFFDQRKLNSTAENLNADVNIIYGPGASLCNWKGKLIYIDLPKNELQFRARAQSICNLGASVPFEIKPMYKRFYFVDWIVLNEHKQKLLPEIDFVIDEQRLDVITWMRGVDLRDGLQNMANNIFRVRPWFEPGAWGGQWAMNKIDGLNKEVVNYAWSFELIVPENGLLFESGGNLLEISFDCIMYQESEAVMGKHSKQFGYEFPIRFDFLDTFDGGNLSIQCHPQTEYIQKHFGESFTQEETYYILDAGKDAKCYLGFQEDIDPKKFEADLQFSFENKKAIDITKHVQIHDSRKHDLFLIPPGTIHGSGIDNLVLEISTTPYIFTFKMYDWLRVDFDGKPRPINVERGMENLCFDRKGEYVQEKLISHPYLLNEGLDWKQYHLPTHEKHTYDVHRYHLLTEVEIDTENRCNVLSLVEGQSIVVESKNGMRQRFNYAETFVIPAAAGSYKIINESEEEIMLVKAFMK</sequence>
<accession>A0ABX1WV27</accession>
<organism evidence="3 4">
    <name type="scientific">Marinifilum caeruleilacunae</name>
    <dbReference type="NCBI Taxonomy" id="2499076"/>
    <lineage>
        <taxon>Bacteria</taxon>
        <taxon>Pseudomonadati</taxon>
        <taxon>Bacteroidota</taxon>
        <taxon>Bacteroidia</taxon>
        <taxon>Marinilabiliales</taxon>
        <taxon>Marinifilaceae</taxon>
    </lineage>
</organism>
<dbReference type="InterPro" id="IPR014710">
    <property type="entry name" value="RmlC-like_jellyroll"/>
</dbReference>
<protein>
    <recommendedName>
        <fullName evidence="5">Mannose-6-phosphate isomerase, class I</fullName>
    </recommendedName>
</protein>
<reference evidence="3 4" key="1">
    <citation type="submission" date="2018-12" db="EMBL/GenBank/DDBJ databases">
        <title>Marinifilum JC070 sp. nov., a marine bacterium isolated from Yongle Blue Hole in the South China Sea.</title>
        <authorList>
            <person name="Fu T."/>
        </authorList>
    </citation>
    <scope>NUCLEOTIDE SEQUENCE [LARGE SCALE GENOMIC DNA]</scope>
    <source>
        <strain evidence="3 4">JC070</strain>
    </source>
</reference>
<dbReference type="InterPro" id="IPR051804">
    <property type="entry name" value="Carb_Metab_Reg_Kinase/Isom"/>
</dbReference>
<gene>
    <name evidence="3" type="ORF">ELS83_08555</name>
</gene>
<keyword evidence="1" id="KW-0479">Metal-binding</keyword>
<dbReference type="PANTHER" id="PTHR42742">
    <property type="entry name" value="TRANSCRIPTIONAL REPRESSOR MPRA"/>
    <property type="match status" value="1"/>
</dbReference>
<dbReference type="Gene3D" id="2.60.120.10">
    <property type="entry name" value="Jelly Rolls"/>
    <property type="match status" value="1"/>
</dbReference>
<dbReference type="PANTHER" id="PTHR42742:SF3">
    <property type="entry name" value="FRUCTOKINASE"/>
    <property type="match status" value="1"/>
</dbReference>
<dbReference type="CDD" id="cd07010">
    <property type="entry name" value="cupin_PMI_type_I_N_bac"/>
    <property type="match status" value="1"/>
</dbReference>
<name>A0ABX1WV27_9BACT</name>
<dbReference type="EMBL" id="RZNH01000011">
    <property type="protein sequence ID" value="NOU59871.1"/>
    <property type="molecule type" value="Genomic_DNA"/>
</dbReference>
<evidence type="ECO:0000256" key="1">
    <source>
        <dbReference type="ARBA" id="ARBA00022723"/>
    </source>
</evidence>
<dbReference type="Proteomes" id="UP000732105">
    <property type="component" value="Unassembled WGS sequence"/>
</dbReference>
<dbReference type="SUPFAM" id="SSF51182">
    <property type="entry name" value="RmlC-like cupins"/>
    <property type="match status" value="1"/>
</dbReference>
<dbReference type="InterPro" id="IPR011051">
    <property type="entry name" value="RmlC_Cupin_sf"/>
</dbReference>
<evidence type="ECO:0000256" key="2">
    <source>
        <dbReference type="ARBA" id="ARBA00022833"/>
    </source>
</evidence>
<proteinExistence type="predicted"/>